<evidence type="ECO:0000256" key="11">
    <source>
        <dbReference type="SAM" id="MobiDB-lite"/>
    </source>
</evidence>
<reference evidence="17" key="1">
    <citation type="submission" date="2016-04" db="UniProtKB">
        <authorList>
            <consortium name="WormBaseParasite"/>
        </authorList>
    </citation>
    <scope>IDENTIFICATION</scope>
</reference>
<dbReference type="SUPFAM" id="SSF82199">
    <property type="entry name" value="SET domain"/>
    <property type="match status" value="1"/>
</dbReference>
<name>A0A158R4Z6_9BILA</name>
<dbReference type="InterPro" id="IPR011011">
    <property type="entry name" value="Znf_FYVE_PHD"/>
</dbReference>
<dbReference type="InterPro" id="IPR043151">
    <property type="entry name" value="BAH_sf"/>
</dbReference>
<keyword evidence="7" id="KW-0862">Zinc</keyword>
<dbReference type="InterPro" id="IPR019786">
    <property type="entry name" value="Zinc_finger_PHD-type_CS"/>
</dbReference>
<dbReference type="GO" id="GO:0005654">
    <property type="term" value="C:nucleoplasm"/>
    <property type="evidence" value="ECO:0007669"/>
    <property type="project" value="TreeGrafter"/>
</dbReference>
<evidence type="ECO:0000256" key="6">
    <source>
        <dbReference type="ARBA" id="ARBA00022771"/>
    </source>
</evidence>
<dbReference type="GO" id="GO:0042800">
    <property type="term" value="F:histone H3K4 methyltransferase activity"/>
    <property type="evidence" value="ECO:0007669"/>
    <property type="project" value="TreeGrafter"/>
</dbReference>
<dbReference type="SMART" id="SM00249">
    <property type="entry name" value="PHD"/>
    <property type="match status" value="1"/>
</dbReference>
<feature type="region of interest" description="Disordered" evidence="11">
    <location>
        <begin position="130"/>
        <end position="196"/>
    </location>
</feature>
<comment type="subcellular location">
    <subcellularLocation>
        <location evidence="1">Nucleus</location>
    </subcellularLocation>
</comment>
<evidence type="ECO:0000256" key="1">
    <source>
        <dbReference type="ARBA" id="ARBA00004123"/>
    </source>
</evidence>
<feature type="compositionally biased region" description="Basic and acidic residues" evidence="11">
    <location>
        <begin position="432"/>
        <end position="451"/>
    </location>
</feature>
<feature type="domain" description="BAH" evidence="14">
    <location>
        <begin position="1229"/>
        <end position="1352"/>
    </location>
</feature>
<evidence type="ECO:0000256" key="5">
    <source>
        <dbReference type="ARBA" id="ARBA00022723"/>
    </source>
</evidence>
<feature type="domain" description="AWS" evidence="15">
    <location>
        <begin position="772"/>
        <end position="818"/>
    </location>
</feature>
<dbReference type="Proteomes" id="UP000046393">
    <property type="component" value="Unplaced"/>
</dbReference>
<dbReference type="PANTHER" id="PTHR46147">
    <property type="entry name" value="HISTONE-LYSINE N-METHYLTRANSFERASE ASH1"/>
    <property type="match status" value="1"/>
</dbReference>
<sequence>MAAVNKVIGDPADFKTSTVIPAVVTPSINVQKTSHVVPSTVVKIPYTQKSTKAPDVRNNVLRLPATSGPSQQCETWLPKNTKQVASTSFGSSSQASAVTHMNENCSAPSYVNNINTSTLFFPQIPSSSITQNYSASTPNGSSVEVSLNRSGSSGKYQSNHNPVSESSATPDSGIQSIGDSPRSLGPFVTPMPSPAEFASASSEVNESITESAKFEDFSDMPRLVPYHQIEEQTSTPTCSSNPDEAPQIVDATKSENEETGREEAIPKIAITPSVNVNDLVEQLLSHLGPEQRRQFADVIKSKSVEEFDKVKTVQSPPVLTAATVISEPTSANTVTNKQSSVTDGSVEEETWEAALDEATNQQHSGTVHSQHCEISSYTCDAYSVAKMEDKRWSHEKLENSKKDDEIAVLDNSGQQELCDDEVTATYVCHSRADGSEEETKKKKDEEGRGCRVDGVVNRVDDQGEEEDEDADDGSGNADMMSDVSNRGRLSECSAKERILELDLLDNDEQPAFHENTSNISNDSQSAVFTSVKHDECVDFKEEKKLVRKRRCSLKHEKIQGKKAKLKSTSETYEIFNNDRSVEMVSGTATSSMSQQLEKGKEELSSEDSLLDATPMPVLDAEGVTPVKTNELNDESRERLRCFRQKVKQRMNEQLNEIIKQVAKQFGELELQLGPRMRWDLPWYRLNWKEVAQRYITLAERNQQEKLAREKLIGVTSSKVHNLKKHIVKKATLKDDLPFLESASSSGLYSFEERLTSYKLIKNNVNIDIVPRIEQNICSCKSGSCEESDACSNRLIHMECDTNCPRGKYCSNHRFVKCEYVKLETFEQPLVGCGVGVRTSEPIEKGQFIYEFVGEILSAYSFNKRRKQYEGYNKCFALYLDNGYVVDAFFQGNITRSVDGQPRLGIFALRKINEGEELLLDYSVCSPMFNDMTSMCGFKYTGVAAKVHSSSNGKKKIKGAELRVLMRNFCNDLLVIFRSHGSVLKKPLSALQTSLNSLLSRTSIEKHDQLLLGMIENEIQRFFEVIAKHFERKKFEEMKAKVLVVKLRYVDRLKKYYEEIPPSFTEKPFYNRKKLHTHRILTATTDLSYLDCGVPVGSYDPDNITNLSLAEADSDCVRCICGITDDDGSMVQCDRCHFWLHDDCVYFSEPSKENVEFICDICKFGTKRIPAVDIPLRPQPDIKLAGCTYYRTLVNARNVQVRLNETYKIELKRLTEASKDVHLKTEGLTPILQNSKIVDIDFEASSFSRRDLRCFRVERLFVSPEGHKFVFGSHYARPHEVYCEPGRMFHKNELFATSMFDTLPLDAVVGRCLALEPRVYCLGRPKMPHYDEADVYFYEFQQTARNSRYFDKIPSRNHYYVNTGSHNFIYFPSPLKMERTFSVLLHSLFAFYFVLPFVLSPSGVNNRSLMLDSSSSSVGPVRSIIASPKKNKKNKAARLENLVQKLSAQST</sequence>
<feature type="domain" description="PHD-type" evidence="12">
    <location>
        <begin position="1115"/>
        <end position="1164"/>
    </location>
</feature>
<dbReference type="GO" id="GO:0032259">
    <property type="term" value="P:methylation"/>
    <property type="evidence" value="ECO:0007669"/>
    <property type="project" value="UniProtKB-KW"/>
</dbReference>
<dbReference type="Pfam" id="PF01426">
    <property type="entry name" value="BAH"/>
    <property type="match status" value="1"/>
</dbReference>
<dbReference type="InterPro" id="IPR001025">
    <property type="entry name" value="BAH_dom"/>
</dbReference>
<dbReference type="PROSITE" id="PS50016">
    <property type="entry name" value="ZF_PHD_2"/>
    <property type="match status" value="1"/>
</dbReference>
<evidence type="ECO:0000256" key="9">
    <source>
        <dbReference type="ARBA" id="ARBA00023242"/>
    </source>
</evidence>
<dbReference type="InterPro" id="IPR019787">
    <property type="entry name" value="Znf_PHD-finger"/>
</dbReference>
<evidence type="ECO:0000256" key="3">
    <source>
        <dbReference type="ARBA" id="ARBA00022679"/>
    </source>
</evidence>
<evidence type="ECO:0000259" key="14">
    <source>
        <dbReference type="PROSITE" id="PS51038"/>
    </source>
</evidence>
<dbReference type="InterPro" id="IPR006560">
    <property type="entry name" value="AWS_dom"/>
</dbReference>
<evidence type="ECO:0000256" key="7">
    <source>
        <dbReference type="ARBA" id="ARBA00022833"/>
    </source>
</evidence>
<dbReference type="Gene3D" id="3.30.40.10">
    <property type="entry name" value="Zinc/RING finger domain, C3HC4 (zinc finger)"/>
    <property type="match status" value="1"/>
</dbReference>
<dbReference type="Pfam" id="PF00856">
    <property type="entry name" value="SET"/>
    <property type="match status" value="1"/>
</dbReference>
<dbReference type="SMART" id="SM00570">
    <property type="entry name" value="AWS"/>
    <property type="match status" value="1"/>
</dbReference>
<keyword evidence="16" id="KW-1185">Reference proteome</keyword>
<keyword evidence="3" id="KW-0808">Transferase</keyword>
<keyword evidence="4" id="KW-0949">S-adenosyl-L-methionine</keyword>
<evidence type="ECO:0000256" key="8">
    <source>
        <dbReference type="ARBA" id="ARBA00022853"/>
    </source>
</evidence>
<dbReference type="Pfam" id="PF20826">
    <property type="entry name" value="PHD_5"/>
    <property type="match status" value="1"/>
</dbReference>
<evidence type="ECO:0000259" key="15">
    <source>
        <dbReference type="PROSITE" id="PS51215"/>
    </source>
</evidence>
<dbReference type="PROSITE" id="PS51215">
    <property type="entry name" value="AWS"/>
    <property type="match status" value="1"/>
</dbReference>
<dbReference type="Gene3D" id="2.170.270.10">
    <property type="entry name" value="SET domain"/>
    <property type="match status" value="1"/>
</dbReference>
<feature type="compositionally biased region" description="Polar residues" evidence="11">
    <location>
        <begin position="130"/>
        <end position="178"/>
    </location>
</feature>
<dbReference type="PROSITE" id="PS50280">
    <property type="entry name" value="SET"/>
    <property type="match status" value="1"/>
</dbReference>
<dbReference type="InterPro" id="IPR001214">
    <property type="entry name" value="SET_dom"/>
</dbReference>
<keyword evidence="2" id="KW-0489">Methyltransferase</keyword>
<proteinExistence type="predicted"/>
<dbReference type="PANTHER" id="PTHR46147:SF3">
    <property type="entry name" value="HISTONE-LYSINE N-METHYLTRANSFERASE ASH1"/>
    <property type="match status" value="1"/>
</dbReference>
<feature type="domain" description="SET" evidence="13">
    <location>
        <begin position="820"/>
        <end position="922"/>
    </location>
</feature>
<dbReference type="GO" id="GO:0003682">
    <property type="term" value="F:chromatin binding"/>
    <property type="evidence" value="ECO:0007669"/>
    <property type="project" value="InterPro"/>
</dbReference>
<evidence type="ECO:0000313" key="16">
    <source>
        <dbReference type="Proteomes" id="UP000046393"/>
    </source>
</evidence>
<dbReference type="STRING" id="451379.A0A158R4Z6"/>
<keyword evidence="8" id="KW-0156">Chromatin regulator</keyword>
<accession>A0A158R4Z6</accession>
<dbReference type="SUPFAM" id="SSF57903">
    <property type="entry name" value="FYVE/PHD zinc finger"/>
    <property type="match status" value="1"/>
</dbReference>
<dbReference type="GO" id="GO:0006355">
    <property type="term" value="P:regulation of DNA-templated transcription"/>
    <property type="evidence" value="ECO:0007669"/>
    <property type="project" value="TreeGrafter"/>
</dbReference>
<organism evidence="16 17">
    <name type="scientific">Syphacia muris</name>
    <dbReference type="NCBI Taxonomy" id="451379"/>
    <lineage>
        <taxon>Eukaryota</taxon>
        <taxon>Metazoa</taxon>
        <taxon>Ecdysozoa</taxon>
        <taxon>Nematoda</taxon>
        <taxon>Chromadorea</taxon>
        <taxon>Rhabditida</taxon>
        <taxon>Spirurina</taxon>
        <taxon>Oxyuridomorpha</taxon>
        <taxon>Oxyuroidea</taxon>
        <taxon>Oxyuridae</taxon>
        <taxon>Syphacia</taxon>
    </lineage>
</organism>
<dbReference type="GO" id="GO:0008270">
    <property type="term" value="F:zinc ion binding"/>
    <property type="evidence" value="ECO:0007669"/>
    <property type="project" value="UniProtKB-KW"/>
</dbReference>
<dbReference type="SMART" id="SM00317">
    <property type="entry name" value="SET"/>
    <property type="match status" value="1"/>
</dbReference>
<evidence type="ECO:0000259" key="12">
    <source>
        <dbReference type="PROSITE" id="PS50016"/>
    </source>
</evidence>
<keyword evidence="6 10" id="KW-0863">Zinc-finger</keyword>
<feature type="region of interest" description="Disordered" evidence="11">
    <location>
        <begin position="432"/>
        <end position="488"/>
    </location>
</feature>
<evidence type="ECO:0000256" key="4">
    <source>
        <dbReference type="ARBA" id="ARBA00022691"/>
    </source>
</evidence>
<feature type="compositionally biased region" description="Acidic residues" evidence="11">
    <location>
        <begin position="462"/>
        <end position="472"/>
    </location>
</feature>
<dbReference type="InterPro" id="IPR001965">
    <property type="entry name" value="Znf_PHD"/>
</dbReference>
<dbReference type="InterPro" id="IPR013083">
    <property type="entry name" value="Znf_RING/FYVE/PHD"/>
</dbReference>
<dbReference type="Gene3D" id="2.30.30.490">
    <property type="match status" value="1"/>
</dbReference>
<dbReference type="WBParaSite" id="SMUV_0000499101-mRNA-1">
    <property type="protein sequence ID" value="SMUV_0000499101-mRNA-1"/>
    <property type="gene ID" value="SMUV_0000499101"/>
</dbReference>
<keyword evidence="5" id="KW-0479">Metal-binding</keyword>
<dbReference type="InterPro" id="IPR046341">
    <property type="entry name" value="SET_dom_sf"/>
</dbReference>
<keyword evidence="9" id="KW-0539">Nucleus</keyword>
<evidence type="ECO:0000256" key="10">
    <source>
        <dbReference type="PROSITE-ProRule" id="PRU00146"/>
    </source>
</evidence>
<dbReference type="PROSITE" id="PS01359">
    <property type="entry name" value="ZF_PHD_1"/>
    <property type="match status" value="1"/>
</dbReference>
<dbReference type="SMART" id="SM00439">
    <property type="entry name" value="BAH"/>
    <property type="match status" value="1"/>
</dbReference>
<evidence type="ECO:0000256" key="2">
    <source>
        <dbReference type="ARBA" id="ARBA00022603"/>
    </source>
</evidence>
<evidence type="ECO:0000259" key="13">
    <source>
        <dbReference type="PROSITE" id="PS50280"/>
    </source>
</evidence>
<dbReference type="PROSITE" id="PS51038">
    <property type="entry name" value="BAH"/>
    <property type="match status" value="1"/>
</dbReference>
<evidence type="ECO:0000313" key="17">
    <source>
        <dbReference type="WBParaSite" id="SMUV_0000499101-mRNA-1"/>
    </source>
</evidence>
<protein>
    <submittedName>
        <fullName evidence="17">SET domain-containing protein</fullName>
    </submittedName>
</protein>